<dbReference type="FunFam" id="3.40.50.300:FF:000398">
    <property type="entry name" value="Type IV pilus assembly ATPase PilB"/>
    <property type="match status" value="1"/>
</dbReference>
<dbReference type="Pfam" id="PF05157">
    <property type="entry name" value="MshEN"/>
    <property type="match status" value="1"/>
</dbReference>
<keyword evidence="2" id="KW-0547">Nucleotide-binding</keyword>
<evidence type="ECO:0000259" key="4">
    <source>
        <dbReference type="PROSITE" id="PS00662"/>
    </source>
</evidence>
<organism evidence="5 6">
    <name type="scientific">Sphingorhabdus profundilacus</name>
    <dbReference type="NCBI Taxonomy" id="2509718"/>
    <lineage>
        <taxon>Bacteria</taxon>
        <taxon>Pseudomonadati</taxon>
        <taxon>Pseudomonadota</taxon>
        <taxon>Alphaproteobacteria</taxon>
        <taxon>Sphingomonadales</taxon>
        <taxon>Sphingomonadaceae</taxon>
        <taxon>Sphingorhabdus</taxon>
    </lineage>
</organism>
<dbReference type="SUPFAM" id="SSF52540">
    <property type="entry name" value="P-loop containing nucleoside triphosphate hydrolases"/>
    <property type="match status" value="1"/>
</dbReference>
<dbReference type="PANTHER" id="PTHR30258">
    <property type="entry name" value="TYPE II SECRETION SYSTEM PROTEIN GSPE-RELATED"/>
    <property type="match status" value="1"/>
</dbReference>
<accession>A0A6I4LWR3</accession>
<dbReference type="EMBL" id="SDWJ01000001">
    <property type="protein sequence ID" value="MVZ96583.1"/>
    <property type="molecule type" value="Genomic_DNA"/>
</dbReference>
<dbReference type="SUPFAM" id="SSF160246">
    <property type="entry name" value="EspE N-terminal domain-like"/>
    <property type="match status" value="1"/>
</dbReference>
<dbReference type="InterPro" id="IPR027417">
    <property type="entry name" value="P-loop_NTPase"/>
</dbReference>
<feature type="domain" description="Bacterial type II secretion system protein E" evidence="4">
    <location>
        <begin position="389"/>
        <end position="403"/>
    </location>
</feature>
<gene>
    <name evidence="5" type="ORF">EUU23_02545</name>
</gene>
<evidence type="ECO:0000256" key="2">
    <source>
        <dbReference type="ARBA" id="ARBA00022741"/>
    </source>
</evidence>
<dbReference type="InterPro" id="IPR037257">
    <property type="entry name" value="T2SS_E_N_sf"/>
</dbReference>
<proteinExistence type="inferred from homology"/>
<dbReference type="Proteomes" id="UP000471147">
    <property type="component" value="Unassembled WGS sequence"/>
</dbReference>
<dbReference type="Pfam" id="PF00437">
    <property type="entry name" value="T2SSE"/>
    <property type="match status" value="1"/>
</dbReference>
<reference evidence="5 6" key="1">
    <citation type="submission" date="2019-01" db="EMBL/GenBank/DDBJ databases">
        <title>Sphingorhabdus lacus sp.nov., isolated from an oligotrophic freshwater lake.</title>
        <authorList>
            <person name="Park M."/>
        </authorList>
    </citation>
    <scope>NUCLEOTIDE SEQUENCE [LARGE SCALE GENOMIC DNA]</scope>
    <source>
        <strain evidence="5 6">IMCC26285</strain>
    </source>
</reference>
<dbReference type="PROSITE" id="PS00662">
    <property type="entry name" value="T2SP_E"/>
    <property type="match status" value="1"/>
</dbReference>
<dbReference type="GO" id="GO:0005886">
    <property type="term" value="C:plasma membrane"/>
    <property type="evidence" value="ECO:0007669"/>
    <property type="project" value="TreeGrafter"/>
</dbReference>
<dbReference type="OrthoDB" id="9804785at2"/>
<dbReference type="PANTHER" id="PTHR30258:SF2">
    <property type="entry name" value="COMG OPERON PROTEIN 1"/>
    <property type="match status" value="1"/>
</dbReference>
<dbReference type="AlphaFoldDB" id="A0A6I4LWR3"/>
<keyword evidence="3" id="KW-0067">ATP-binding</keyword>
<evidence type="ECO:0000313" key="6">
    <source>
        <dbReference type="Proteomes" id="UP000471147"/>
    </source>
</evidence>
<evidence type="ECO:0000256" key="3">
    <source>
        <dbReference type="ARBA" id="ARBA00022840"/>
    </source>
</evidence>
<dbReference type="Gene3D" id="3.30.300.160">
    <property type="entry name" value="Type II secretion system, protein E, N-terminal domain"/>
    <property type="match status" value="1"/>
</dbReference>
<sequence>MSGIATLSATSSGLVTAADPSHITIESVIENAGLLSEEASARLRLAVQESGERFDVVMTRLGLISEAAMQQKLAEHTGLDVAHPADFPHQAIGADILSPAFLRDNRVLPLKVSETSILVALVDPFDSFVQQSLGFVFAKSVEVMLARASDIDAAIDRLYGSVVANDEIDSFADDDDIERLKDLVSDAPVIRAVNRLIAAASDARASDIHIEPTEDRLAIRFRIDGVLQDREPLSAAMRGPFVSRIKVMAGLNIAERRLPQDGRLRIAVRGHDIDLRVATAPAIHGESVVMRILDRSKLALDFISLGFDAELTAQLRAAVNRPYGIVLVTGPTGSGKTTTLYAALAELNTSSRKLLTVEDPIEYRLPGVIQTQVNPQIGFTFGSALRSFLRLDPDIMMVGEIRDTETAQIAVQAALTGHMILSTLHTNSAAGAVTRLIDMEVEPFLLSSVLSGILAQRLVRKLCPHCRESYSAPPELLLDLGLPHDEHVVFYRAKGCESCDGSGYSGRTTLLEFLTIDDRISKLILKRADTREIADAAMAANMRTLRSDGLAKARSGIIAIEEAVRVTVGD</sequence>
<comment type="similarity">
    <text evidence="1">Belongs to the GSP E family.</text>
</comment>
<comment type="caution">
    <text evidence="5">The sequence shown here is derived from an EMBL/GenBank/DDBJ whole genome shotgun (WGS) entry which is preliminary data.</text>
</comment>
<dbReference type="InterPro" id="IPR001482">
    <property type="entry name" value="T2SS/T4SS_dom"/>
</dbReference>
<dbReference type="FunFam" id="3.30.450.90:FF:000001">
    <property type="entry name" value="Type II secretion system ATPase GspE"/>
    <property type="match status" value="1"/>
</dbReference>
<protein>
    <submittedName>
        <fullName evidence="5">Type II secretion system protein GspE</fullName>
    </submittedName>
</protein>
<dbReference type="Gene3D" id="1.10.40.70">
    <property type="match status" value="1"/>
</dbReference>
<evidence type="ECO:0000256" key="1">
    <source>
        <dbReference type="ARBA" id="ARBA00006611"/>
    </source>
</evidence>
<dbReference type="Gene3D" id="3.30.450.90">
    <property type="match status" value="1"/>
</dbReference>
<dbReference type="InterPro" id="IPR007831">
    <property type="entry name" value="T2SS_GspE_N"/>
</dbReference>
<dbReference type="GO" id="GO:0005524">
    <property type="term" value="F:ATP binding"/>
    <property type="evidence" value="ECO:0007669"/>
    <property type="project" value="UniProtKB-KW"/>
</dbReference>
<dbReference type="CDD" id="cd01129">
    <property type="entry name" value="PulE-GspE-like"/>
    <property type="match status" value="1"/>
</dbReference>
<dbReference type="RefSeq" id="WP_160352551.1">
    <property type="nucleotide sequence ID" value="NZ_SDWJ01000001.1"/>
</dbReference>
<name>A0A6I4LWR3_9SPHN</name>
<keyword evidence="6" id="KW-1185">Reference proteome</keyword>
<evidence type="ECO:0000313" key="5">
    <source>
        <dbReference type="EMBL" id="MVZ96583.1"/>
    </source>
</evidence>
<dbReference type="Gene3D" id="3.40.50.300">
    <property type="entry name" value="P-loop containing nucleotide triphosphate hydrolases"/>
    <property type="match status" value="1"/>
</dbReference>
<dbReference type="GO" id="GO:0016887">
    <property type="term" value="F:ATP hydrolysis activity"/>
    <property type="evidence" value="ECO:0007669"/>
    <property type="project" value="TreeGrafter"/>
</dbReference>